<dbReference type="InterPro" id="IPR032821">
    <property type="entry name" value="PKS_assoc"/>
</dbReference>
<feature type="domain" description="Ketosynthase family 3 (KS3)" evidence="6">
    <location>
        <begin position="42"/>
        <end position="469"/>
    </location>
</feature>
<dbReference type="InterPro" id="IPR018201">
    <property type="entry name" value="Ketoacyl_synth_AS"/>
</dbReference>
<dbReference type="GO" id="GO:0006633">
    <property type="term" value="P:fatty acid biosynthetic process"/>
    <property type="evidence" value="ECO:0007669"/>
    <property type="project" value="InterPro"/>
</dbReference>
<dbReference type="Gene3D" id="3.40.50.1820">
    <property type="entry name" value="alpha/beta hydrolase"/>
    <property type="match status" value="1"/>
</dbReference>
<evidence type="ECO:0000256" key="4">
    <source>
        <dbReference type="ARBA" id="ARBA00023315"/>
    </source>
</evidence>
<evidence type="ECO:0000313" key="7">
    <source>
        <dbReference type="EMBL" id="GAB20667.1"/>
    </source>
</evidence>
<name>H0R6G6_9ACTN</name>
<dbReference type="SMART" id="SM01294">
    <property type="entry name" value="PKS_PP_betabranch"/>
    <property type="match status" value="1"/>
</dbReference>
<evidence type="ECO:0000259" key="6">
    <source>
        <dbReference type="PROSITE" id="PS52004"/>
    </source>
</evidence>
<organism evidence="7 8">
    <name type="scientific">Gordonia effusa NBRC 100432</name>
    <dbReference type="NCBI Taxonomy" id="1077974"/>
    <lineage>
        <taxon>Bacteria</taxon>
        <taxon>Bacillati</taxon>
        <taxon>Actinomycetota</taxon>
        <taxon>Actinomycetes</taxon>
        <taxon>Mycobacteriales</taxon>
        <taxon>Gordoniaceae</taxon>
        <taxon>Gordonia</taxon>
    </lineage>
</organism>
<dbReference type="FunFam" id="3.40.366.10:FF:000002">
    <property type="entry name" value="Probable polyketide synthase 2"/>
    <property type="match status" value="1"/>
</dbReference>
<protein>
    <submittedName>
        <fullName evidence="7">Putative polyketide synthase</fullName>
    </submittedName>
</protein>
<dbReference type="PROSITE" id="PS50075">
    <property type="entry name" value="CARRIER"/>
    <property type="match status" value="1"/>
</dbReference>
<dbReference type="AlphaFoldDB" id="H0R6G6"/>
<dbReference type="Pfam" id="PF00975">
    <property type="entry name" value="Thioesterase"/>
    <property type="match status" value="1"/>
</dbReference>
<feature type="domain" description="Carrier" evidence="5">
    <location>
        <begin position="954"/>
        <end position="1031"/>
    </location>
</feature>
<accession>H0R6G6</accession>
<dbReference type="Pfam" id="PF16197">
    <property type="entry name" value="KAsynt_C_assoc"/>
    <property type="match status" value="1"/>
</dbReference>
<dbReference type="InterPro" id="IPR001031">
    <property type="entry name" value="Thioesterase"/>
</dbReference>
<reference evidence="7 8" key="1">
    <citation type="submission" date="2011-12" db="EMBL/GenBank/DDBJ databases">
        <title>Whole genome shotgun sequence of Gordonia effusa NBRC 100432.</title>
        <authorList>
            <person name="Yoshida I."/>
            <person name="Takarada H."/>
            <person name="Hosoyama A."/>
            <person name="Tsuchikane K."/>
            <person name="Katsumata H."/>
            <person name="Yamazaki S."/>
            <person name="Fujita N."/>
        </authorList>
    </citation>
    <scope>NUCLEOTIDE SEQUENCE [LARGE SCALE GENOMIC DNA]</scope>
    <source>
        <strain evidence="7 8">NBRC 100432</strain>
    </source>
</reference>
<dbReference type="InterPro" id="IPR001227">
    <property type="entry name" value="Ac_transferase_dom_sf"/>
</dbReference>
<dbReference type="GO" id="GO:0031177">
    <property type="term" value="F:phosphopantetheine binding"/>
    <property type="evidence" value="ECO:0007669"/>
    <property type="project" value="InterPro"/>
</dbReference>
<dbReference type="InterPro" id="IPR020802">
    <property type="entry name" value="TesA-like"/>
</dbReference>
<gene>
    <name evidence="7" type="ORF">GOEFS_122_00020</name>
</gene>
<dbReference type="SMART" id="SM00824">
    <property type="entry name" value="PKS_TE"/>
    <property type="match status" value="1"/>
</dbReference>
<dbReference type="Gene3D" id="3.30.70.3290">
    <property type="match status" value="1"/>
</dbReference>
<dbReference type="InterPro" id="IPR016036">
    <property type="entry name" value="Malonyl_transacylase_ACP-bd"/>
</dbReference>
<evidence type="ECO:0000256" key="1">
    <source>
        <dbReference type="ARBA" id="ARBA00022450"/>
    </source>
</evidence>
<dbReference type="PANTHER" id="PTHR43775">
    <property type="entry name" value="FATTY ACID SYNTHASE"/>
    <property type="match status" value="1"/>
</dbReference>
<dbReference type="Gene3D" id="1.10.1200.10">
    <property type="entry name" value="ACP-like"/>
    <property type="match status" value="1"/>
</dbReference>
<dbReference type="InterPro" id="IPR050091">
    <property type="entry name" value="PKS_NRPS_Biosynth_Enz"/>
</dbReference>
<dbReference type="RefSeq" id="WP_007320002.1">
    <property type="nucleotide sequence ID" value="NZ_BAEH01000122.1"/>
</dbReference>
<dbReference type="SUPFAM" id="SSF53901">
    <property type="entry name" value="Thiolase-like"/>
    <property type="match status" value="1"/>
</dbReference>
<dbReference type="Pfam" id="PF00698">
    <property type="entry name" value="Acyl_transf_1"/>
    <property type="match status" value="1"/>
</dbReference>
<keyword evidence="1" id="KW-0596">Phosphopantetheine</keyword>
<dbReference type="GO" id="GO:0004315">
    <property type="term" value="F:3-oxoacyl-[acyl-carrier-protein] synthase activity"/>
    <property type="evidence" value="ECO:0007669"/>
    <property type="project" value="InterPro"/>
</dbReference>
<evidence type="ECO:0000313" key="8">
    <source>
        <dbReference type="Proteomes" id="UP000035034"/>
    </source>
</evidence>
<dbReference type="Gene3D" id="3.40.47.10">
    <property type="match status" value="1"/>
</dbReference>
<dbReference type="STRING" id="1077974.GOEFS_122_00020"/>
<dbReference type="SMART" id="SM00823">
    <property type="entry name" value="PKS_PP"/>
    <property type="match status" value="1"/>
</dbReference>
<dbReference type="SUPFAM" id="SSF53474">
    <property type="entry name" value="alpha/beta-Hydrolases"/>
    <property type="match status" value="1"/>
</dbReference>
<dbReference type="OrthoDB" id="4369260at2"/>
<dbReference type="FunFam" id="3.40.47.10:FF:000019">
    <property type="entry name" value="Polyketide synthase type I"/>
    <property type="match status" value="1"/>
</dbReference>
<evidence type="ECO:0000256" key="3">
    <source>
        <dbReference type="ARBA" id="ARBA00022679"/>
    </source>
</evidence>
<dbReference type="Pfam" id="PF02801">
    <property type="entry name" value="Ketoacyl-synt_C"/>
    <property type="match status" value="1"/>
</dbReference>
<evidence type="ECO:0000259" key="5">
    <source>
        <dbReference type="PROSITE" id="PS50075"/>
    </source>
</evidence>
<dbReference type="SMART" id="SM00825">
    <property type="entry name" value="PKS_KS"/>
    <property type="match status" value="1"/>
</dbReference>
<sequence>MTTETAASGTATEARLREYLRKAIADSHALRAELEAARQTVGEPIAIVGMACRYPGGVSSPDELWALVEDEKDAITDWPDDRGWNRELLIDSDPARTGTSYVHTGGFVDGMADFDAALFGMSPREALATDPQQRHLLEITWETLENAGINPQSLRGSNTGVYVGVVAGDYADGHWTAVPDELEGYTGVGTMPSVASGRVAYTFGLQGPAVSVDTACSSSLVSIHLATSALRNGECDLALAGGVTLMTSPSGFIEFSRQRGLSADGRCRSFADDATGTGWAEGIGMIALERLSDAHTNGHHILATIRGTAINQDGASNGLTAPNGRAQRDVITRALTDAHLTINDIDAVEAHGTGTPLGDPIEAEALIHTYGQRTPDHPALYIGSLKSNIGHTAAAAGVGGVIKMVQALTHHTLPASLHANHPNTHVDWTSGHVAILTESTPWPHTNHPPRAAVSAFGVSGTNAHLILEAPPTSNPPPVPENSATVTLLLSGHTEAALSGQSRRLSEYLSRHPEIDPRAVATTLRTARASLSHRAAVIGASPQVLAERLASVADGVAGRGAVVGHARRHRAIGYLFTGQGSQRPGMGAELCAKFPVFAAQFESIVDLMDAKLDGVDGSLREAIAADSAPDRVDQTIFAQPALFAFEVAMFRLLESWGVRPDYLCGHSIGEVAAAHVAGVLTLTDAVKLVAARATLMQTLPPGGSMLAVDAVEDHLDTAFPEWRDDLDVAAINTPSSLVVAGSDTAIDNLLRATTSQGMRARRLAVSHAFHSRHMDPILAEFRAAIASISFATPQIPIVSTVRGEHTSANCGRAEHWVDQIRHPVHFCDSIRELIRRGATHLVEVGPDSHLSRSALDTLRADERHEDIAVIPTARRDRDPEETVLLAAAALAVDGADIDWPTLADKQATAIPLPSYAFDRRRYWLEPGPALISDHRPDRVRPEPAQLPTEHLPQTSVAPDVADEVLAATADVLGISREDLDDEIRFAELGMTSLAAVELVERLGSRLGLRLAPNVIIDHPSPRDLVTHLLDAESPSPQGPSSSASDSLPEVYLDLNRRGTVEAGAALIVAASHTRPTFTRDQIQRHTPPPVRLRQGRADALTTVCFPALTAMSGPHEFSGFAAALTDRYAVWSADAPGFAPGSAVPHDLETYLQSQAAMVADLVGDSDFVVVGRSLGGIVAHAVVAQLEMRGLRPRGLALIDTYPADMAITDGNDWWMRSLIDGMLARIDEQRLELSADRLTAMGAYLRLTADISQHQIETPTLLVRARDRLPGMPTDRATS</sequence>
<dbReference type="InterPro" id="IPR020806">
    <property type="entry name" value="PKS_PP-bd"/>
</dbReference>
<dbReference type="SUPFAM" id="SSF52151">
    <property type="entry name" value="FabD/lysophospholipase-like"/>
    <property type="match status" value="1"/>
</dbReference>
<evidence type="ECO:0000256" key="2">
    <source>
        <dbReference type="ARBA" id="ARBA00022553"/>
    </source>
</evidence>
<dbReference type="Gene3D" id="3.40.366.10">
    <property type="entry name" value="Malonyl-Coenzyme A Acyl Carrier Protein, domain 2"/>
    <property type="match status" value="1"/>
</dbReference>
<keyword evidence="2" id="KW-0597">Phosphoprotein</keyword>
<dbReference type="InterPro" id="IPR020841">
    <property type="entry name" value="PKS_Beta-ketoAc_synthase_dom"/>
</dbReference>
<keyword evidence="3" id="KW-0808">Transferase</keyword>
<dbReference type="SUPFAM" id="SSF55048">
    <property type="entry name" value="Probable ACP-binding domain of malonyl-CoA ACP transacylase"/>
    <property type="match status" value="1"/>
</dbReference>
<dbReference type="InterPro" id="IPR029058">
    <property type="entry name" value="AB_hydrolase_fold"/>
</dbReference>
<dbReference type="InterPro" id="IPR016039">
    <property type="entry name" value="Thiolase-like"/>
</dbReference>
<dbReference type="EMBL" id="BAEH01000122">
    <property type="protein sequence ID" value="GAB20667.1"/>
    <property type="molecule type" value="Genomic_DNA"/>
</dbReference>
<keyword evidence="8" id="KW-1185">Reference proteome</keyword>
<dbReference type="PANTHER" id="PTHR43775:SF51">
    <property type="entry name" value="INACTIVE PHENOLPHTHIOCEROL SYNTHESIS POLYKETIDE SYNTHASE TYPE I PKS1-RELATED"/>
    <property type="match status" value="1"/>
</dbReference>
<dbReference type="eggNOG" id="COG3321">
    <property type="taxonomic scope" value="Bacteria"/>
</dbReference>
<dbReference type="CDD" id="cd00833">
    <property type="entry name" value="PKS"/>
    <property type="match status" value="1"/>
</dbReference>
<dbReference type="Pfam" id="PF00550">
    <property type="entry name" value="PP-binding"/>
    <property type="match status" value="1"/>
</dbReference>
<comment type="caution">
    <text evidence="7">The sequence shown here is derived from an EMBL/GenBank/DDBJ whole genome shotgun (WGS) entry which is preliminary data.</text>
</comment>
<dbReference type="GO" id="GO:0004312">
    <property type="term" value="F:fatty acid synthase activity"/>
    <property type="evidence" value="ECO:0007669"/>
    <property type="project" value="TreeGrafter"/>
</dbReference>
<dbReference type="InterPro" id="IPR009081">
    <property type="entry name" value="PP-bd_ACP"/>
</dbReference>
<dbReference type="Proteomes" id="UP000035034">
    <property type="component" value="Unassembled WGS sequence"/>
</dbReference>
<dbReference type="SMART" id="SM00827">
    <property type="entry name" value="PKS_AT"/>
    <property type="match status" value="1"/>
</dbReference>
<dbReference type="InterPro" id="IPR036736">
    <property type="entry name" value="ACP-like_sf"/>
</dbReference>
<dbReference type="Pfam" id="PF00109">
    <property type="entry name" value="ketoacyl-synt"/>
    <property type="match status" value="1"/>
</dbReference>
<dbReference type="InterPro" id="IPR016035">
    <property type="entry name" value="Acyl_Trfase/lysoPLipase"/>
</dbReference>
<dbReference type="InterPro" id="IPR014030">
    <property type="entry name" value="Ketoacyl_synth_N"/>
</dbReference>
<dbReference type="PROSITE" id="PS52004">
    <property type="entry name" value="KS3_2"/>
    <property type="match status" value="1"/>
</dbReference>
<proteinExistence type="predicted"/>
<dbReference type="InterPro" id="IPR014031">
    <property type="entry name" value="Ketoacyl_synth_C"/>
</dbReference>
<dbReference type="InterPro" id="IPR014043">
    <property type="entry name" value="Acyl_transferase_dom"/>
</dbReference>
<keyword evidence="4" id="KW-0012">Acyltransferase</keyword>
<feature type="non-terminal residue" evidence="7">
    <location>
        <position position="1280"/>
    </location>
</feature>
<dbReference type="PROSITE" id="PS00606">
    <property type="entry name" value="KS3_1"/>
    <property type="match status" value="1"/>
</dbReference>